<proteinExistence type="predicted"/>
<organism evidence="1 2">
    <name type="scientific">Anthostomella pinea</name>
    <dbReference type="NCBI Taxonomy" id="933095"/>
    <lineage>
        <taxon>Eukaryota</taxon>
        <taxon>Fungi</taxon>
        <taxon>Dikarya</taxon>
        <taxon>Ascomycota</taxon>
        <taxon>Pezizomycotina</taxon>
        <taxon>Sordariomycetes</taxon>
        <taxon>Xylariomycetidae</taxon>
        <taxon>Xylariales</taxon>
        <taxon>Xylariaceae</taxon>
        <taxon>Anthostomella</taxon>
    </lineage>
</organism>
<dbReference type="Proteomes" id="UP001295740">
    <property type="component" value="Unassembled WGS sequence"/>
</dbReference>
<accession>A0AAI8VJ46</accession>
<comment type="caution">
    <text evidence="1">The sequence shown here is derived from an EMBL/GenBank/DDBJ whole genome shotgun (WGS) entry which is preliminary data.</text>
</comment>
<name>A0AAI8VJ46_9PEZI</name>
<protein>
    <submittedName>
        <fullName evidence="1">Uu.00g000150.m01.CDS01</fullName>
    </submittedName>
</protein>
<evidence type="ECO:0000313" key="1">
    <source>
        <dbReference type="EMBL" id="CAJ2505885.1"/>
    </source>
</evidence>
<keyword evidence="2" id="KW-1185">Reference proteome</keyword>
<sequence length="280" mass="31671">MAYNVIKEDFMHEVDGTKATIKSFAVACAIVSGTTTVADVVGQYRGLFILATGLCTGALVPHWEYEMDYQTISEWLVQAFEMLSKSLDETLQIAMTANYYSNGVWLVDDDNMANRQQLDGLTQLLRKKIVDMAVNTTLTRLVGDTSIKQDACTGTGQYRIEGYCWYLISAFTGQAYSWCKEEALNCNLPWTVNKDPQYYQKITKHGLQLLPYYKALIDCAKHGGGEPVATTASATDLTLPRCYYNTPASLIEWRLMSNWVTDRARFLNRLEWNRDDDAHV</sequence>
<dbReference type="EMBL" id="CAUWAG010000008">
    <property type="protein sequence ID" value="CAJ2505885.1"/>
    <property type="molecule type" value="Genomic_DNA"/>
</dbReference>
<dbReference type="AlphaFoldDB" id="A0AAI8VJ46"/>
<evidence type="ECO:0000313" key="2">
    <source>
        <dbReference type="Proteomes" id="UP001295740"/>
    </source>
</evidence>
<gene>
    <name evidence="1" type="ORF">KHLLAP_LOCUS6353</name>
</gene>
<reference evidence="1" key="1">
    <citation type="submission" date="2023-10" db="EMBL/GenBank/DDBJ databases">
        <authorList>
            <person name="Hackl T."/>
        </authorList>
    </citation>
    <scope>NUCLEOTIDE SEQUENCE</scope>
</reference>